<evidence type="ECO:0000256" key="1">
    <source>
        <dbReference type="ARBA" id="ARBA00023186"/>
    </source>
</evidence>
<dbReference type="Pfam" id="PF02613">
    <property type="entry name" value="Nitrate_red_del"/>
    <property type="match status" value="1"/>
</dbReference>
<dbReference type="InterPro" id="IPR050289">
    <property type="entry name" value="TorD/DmsD_chaperones"/>
</dbReference>
<dbReference type="InterPro" id="IPR020945">
    <property type="entry name" value="DMSO/NO3_reduct_chaperone"/>
</dbReference>
<protein>
    <submittedName>
        <fullName evidence="2">Putative oxidoreductase component of anaerobic dehydrogenases Chaperone protein TorD</fullName>
    </submittedName>
</protein>
<name>A0A1W1BVM1_9ZZZZ</name>
<dbReference type="PANTHER" id="PTHR34227">
    <property type="entry name" value="CHAPERONE PROTEIN YCDY"/>
    <property type="match status" value="1"/>
</dbReference>
<dbReference type="InterPro" id="IPR036411">
    <property type="entry name" value="TorD-like_sf"/>
</dbReference>
<dbReference type="EMBL" id="FPHK01000028">
    <property type="protein sequence ID" value="SFV57492.1"/>
    <property type="molecule type" value="Genomic_DNA"/>
</dbReference>
<reference evidence="2" key="1">
    <citation type="submission" date="2016-10" db="EMBL/GenBank/DDBJ databases">
        <authorList>
            <person name="de Groot N.N."/>
        </authorList>
    </citation>
    <scope>NUCLEOTIDE SEQUENCE</scope>
</reference>
<dbReference type="AlphaFoldDB" id="A0A1W1BVM1"/>
<dbReference type="Gene3D" id="1.10.3480.10">
    <property type="entry name" value="TorD-like"/>
    <property type="match status" value="1"/>
</dbReference>
<keyword evidence="1" id="KW-0143">Chaperone</keyword>
<dbReference type="SUPFAM" id="SSF89155">
    <property type="entry name" value="TorD-like"/>
    <property type="match status" value="1"/>
</dbReference>
<proteinExistence type="predicted"/>
<gene>
    <name evidence="2" type="ORF">MNB_SM-6-872</name>
</gene>
<organism evidence="2">
    <name type="scientific">hydrothermal vent metagenome</name>
    <dbReference type="NCBI Taxonomy" id="652676"/>
    <lineage>
        <taxon>unclassified sequences</taxon>
        <taxon>metagenomes</taxon>
        <taxon>ecological metagenomes</taxon>
    </lineage>
</organism>
<sequence>MNNDLKQQQIARINFYALLSRLALGEVDERLLKSIEEDENMLSFFPTYASWEKRKEYDRKDLIERYLNVDFTNLFLLHLIPYESFYTREDQMLETGAENPVQAIFNAFEFKVALDKARVMASDHIGIELEFMYELCKAEMDALEKDDLELAKQLSQLQYGFMKDHILEWAPMYLLNVKNEAGTAFYFDFADLALEFIMSDFEYLNELKEQEYKYAT</sequence>
<evidence type="ECO:0000313" key="2">
    <source>
        <dbReference type="EMBL" id="SFV57492.1"/>
    </source>
</evidence>
<accession>A0A1W1BVM1</accession>
<dbReference type="PANTHER" id="PTHR34227:SF1">
    <property type="entry name" value="DIMETHYL SULFOXIDE REDUCTASE CHAPERONE-RELATED"/>
    <property type="match status" value="1"/>
</dbReference>